<feature type="transmembrane region" description="Helical" evidence="1">
    <location>
        <begin position="225"/>
        <end position="245"/>
    </location>
</feature>
<gene>
    <name evidence="2" type="ORF">EHS24_008466</name>
</gene>
<feature type="transmembrane region" description="Helical" evidence="1">
    <location>
        <begin position="144"/>
        <end position="163"/>
    </location>
</feature>
<feature type="transmembrane region" description="Helical" evidence="1">
    <location>
        <begin position="80"/>
        <end position="97"/>
    </location>
</feature>
<keyword evidence="3" id="KW-1185">Reference proteome</keyword>
<name>A0A427XQA9_9TREE</name>
<feature type="transmembrane region" description="Helical" evidence="1">
    <location>
        <begin position="175"/>
        <end position="196"/>
    </location>
</feature>
<keyword evidence="1" id="KW-0472">Membrane</keyword>
<evidence type="ECO:0000313" key="3">
    <source>
        <dbReference type="Proteomes" id="UP000279236"/>
    </source>
</evidence>
<dbReference type="OrthoDB" id="5586934at2759"/>
<sequence>MAFFDGIHIKLLNIFVFIVTLGANVYAVAGPKDTYGSPNETYVTPSAYAFWIWTLIHFLLLLMMFFQFTTPGKAIIIDAIAYRFAILGCLNSIYIFLWARGWYISAFVFSLLVAASVSQIYYIINNEHTSYDGLGTELFVHLPFSLYHGWTIVLIVISLFQAFGVNADIEKAGIWTKIFVFLAFVFLESTAAGYAFATSQGDPAGAAVIAWALFSIFIHQEVPFIRWSAFVFFILSLFAVIKALYSSYRGGGGILHDEERAPLIPGTE</sequence>
<dbReference type="STRING" id="105984.A0A427XQA9"/>
<dbReference type="RefSeq" id="XP_028475751.1">
    <property type="nucleotide sequence ID" value="XM_028623777.1"/>
</dbReference>
<organism evidence="2 3">
    <name type="scientific">Apiotrichum porosum</name>
    <dbReference type="NCBI Taxonomy" id="105984"/>
    <lineage>
        <taxon>Eukaryota</taxon>
        <taxon>Fungi</taxon>
        <taxon>Dikarya</taxon>
        <taxon>Basidiomycota</taxon>
        <taxon>Agaricomycotina</taxon>
        <taxon>Tremellomycetes</taxon>
        <taxon>Trichosporonales</taxon>
        <taxon>Trichosporonaceae</taxon>
        <taxon>Apiotrichum</taxon>
    </lineage>
</organism>
<dbReference type="AlphaFoldDB" id="A0A427XQA9"/>
<protein>
    <submittedName>
        <fullName evidence="2">Uncharacterized protein</fullName>
    </submittedName>
</protein>
<dbReference type="EMBL" id="RSCE01000007">
    <property type="protein sequence ID" value="RSH81032.1"/>
    <property type="molecule type" value="Genomic_DNA"/>
</dbReference>
<evidence type="ECO:0000313" key="2">
    <source>
        <dbReference type="EMBL" id="RSH81032.1"/>
    </source>
</evidence>
<feature type="transmembrane region" description="Helical" evidence="1">
    <location>
        <begin position="203"/>
        <end position="219"/>
    </location>
</feature>
<feature type="transmembrane region" description="Helical" evidence="1">
    <location>
        <begin position="12"/>
        <end position="29"/>
    </location>
</feature>
<accession>A0A427XQA9</accession>
<feature type="transmembrane region" description="Helical" evidence="1">
    <location>
        <begin position="49"/>
        <end position="68"/>
    </location>
</feature>
<keyword evidence="1" id="KW-0812">Transmembrane</keyword>
<proteinExistence type="predicted"/>
<feature type="transmembrane region" description="Helical" evidence="1">
    <location>
        <begin position="103"/>
        <end position="124"/>
    </location>
</feature>
<keyword evidence="1" id="KW-1133">Transmembrane helix</keyword>
<reference evidence="2 3" key="1">
    <citation type="submission" date="2018-11" db="EMBL/GenBank/DDBJ databases">
        <title>Genome sequence of Apiotrichum porosum DSM 27194.</title>
        <authorList>
            <person name="Aliyu H."/>
            <person name="Gorte O."/>
            <person name="Ochsenreither K."/>
        </authorList>
    </citation>
    <scope>NUCLEOTIDE SEQUENCE [LARGE SCALE GENOMIC DNA]</scope>
    <source>
        <strain evidence="2 3">DSM 27194</strain>
    </source>
</reference>
<dbReference type="GeneID" id="39593009"/>
<dbReference type="Proteomes" id="UP000279236">
    <property type="component" value="Unassembled WGS sequence"/>
</dbReference>
<evidence type="ECO:0000256" key="1">
    <source>
        <dbReference type="SAM" id="Phobius"/>
    </source>
</evidence>
<comment type="caution">
    <text evidence="2">The sequence shown here is derived from an EMBL/GenBank/DDBJ whole genome shotgun (WGS) entry which is preliminary data.</text>
</comment>